<sequence>MTTPSTQTVIDDLPVPPTVPSTPCLKTVKNSIEKTDDIKFPIELAPFFISKKNEEKTIKLEVEFNNDDNNNQKKGKIGLIDHNTKNENINVEVIKDKSTPAPNEQQFFLCPFETCAKTFYRKHNLKSHLAIHTQEKKYLCNDCGLRFLRKYDRKRHAINIHKVTNVECDLCFQTFDSDRIFRDHYIA</sequence>
<dbReference type="PANTHER" id="PTHR23235">
    <property type="entry name" value="KRUEPPEL-LIKE TRANSCRIPTION FACTOR"/>
    <property type="match status" value="1"/>
</dbReference>
<dbReference type="EMBL" id="JADGJW010001714">
    <property type="protein sequence ID" value="KAJ3201520.1"/>
    <property type="molecule type" value="Genomic_DNA"/>
</dbReference>
<reference evidence="6" key="1">
    <citation type="submission" date="2020-05" db="EMBL/GenBank/DDBJ databases">
        <title>Phylogenomic resolution of chytrid fungi.</title>
        <authorList>
            <person name="Stajich J.E."/>
            <person name="Amses K."/>
            <person name="Simmons R."/>
            <person name="Seto K."/>
            <person name="Myers J."/>
            <person name="Bonds A."/>
            <person name="Quandt C.A."/>
            <person name="Barry K."/>
            <person name="Liu P."/>
            <person name="Grigoriev I."/>
            <person name="Longcore J.E."/>
            <person name="James T.Y."/>
        </authorList>
    </citation>
    <scope>NUCLEOTIDE SEQUENCE</scope>
    <source>
        <strain evidence="6">JEL0476</strain>
    </source>
</reference>
<dbReference type="GO" id="GO:0000981">
    <property type="term" value="F:DNA-binding transcription factor activity, RNA polymerase II-specific"/>
    <property type="evidence" value="ECO:0007669"/>
    <property type="project" value="TreeGrafter"/>
</dbReference>
<dbReference type="SUPFAM" id="SSF57667">
    <property type="entry name" value="beta-beta-alpha zinc fingers"/>
    <property type="match status" value="1"/>
</dbReference>
<evidence type="ECO:0000313" key="7">
    <source>
        <dbReference type="Proteomes" id="UP001211065"/>
    </source>
</evidence>
<keyword evidence="2 4" id="KW-0863">Zinc-finger</keyword>
<evidence type="ECO:0000259" key="5">
    <source>
        <dbReference type="PROSITE" id="PS50157"/>
    </source>
</evidence>
<evidence type="ECO:0000256" key="4">
    <source>
        <dbReference type="PROSITE-ProRule" id="PRU00042"/>
    </source>
</evidence>
<feature type="domain" description="C2H2-type" evidence="5">
    <location>
        <begin position="108"/>
        <end position="137"/>
    </location>
</feature>
<dbReference type="Pfam" id="PF00096">
    <property type="entry name" value="zf-C2H2"/>
    <property type="match status" value="1"/>
</dbReference>
<keyword evidence="1" id="KW-0479">Metal-binding</keyword>
<feature type="non-terminal residue" evidence="6">
    <location>
        <position position="187"/>
    </location>
</feature>
<feature type="domain" description="C2H2-type" evidence="5">
    <location>
        <begin position="138"/>
        <end position="161"/>
    </location>
</feature>
<dbReference type="GO" id="GO:0008270">
    <property type="term" value="F:zinc ion binding"/>
    <property type="evidence" value="ECO:0007669"/>
    <property type="project" value="UniProtKB-KW"/>
</dbReference>
<dbReference type="Proteomes" id="UP001211065">
    <property type="component" value="Unassembled WGS sequence"/>
</dbReference>
<dbReference type="InterPro" id="IPR013087">
    <property type="entry name" value="Znf_C2H2_type"/>
</dbReference>
<keyword evidence="7" id="KW-1185">Reference proteome</keyword>
<dbReference type="PROSITE" id="PS00028">
    <property type="entry name" value="ZINC_FINGER_C2H2_1"/>
    <property type="match status" value="2"/>
</dbReference>
<keyword evidence="3" id="KW-0862">Zinc</keyword>
<protein>
    <recommendedName>
        <fullName evidence="5">C2H2-type domain-containing protein</fullName>
    </recommendedName>
</protein>
<accession>A0AAD5TVG2</accession>
<dbReference type="GO" id="GO:0000978">
    <property type="term" value="F:RNA polymerase II cis-regulatory region sequence-specific DNA binding"/>
    <property type="evidence" value="ECO:0007669"/>
    <property type="project" value="TreeGrafter"/>
</dbReference>
<evidence type="ECO:0000256" key="3">
    <source>
        <dbReference type="ARBA" id="ARBA00022833"/>
    </source>
</evidence>
<comment type="caution">
    <text evidence="6">The sequence shown here is derived from an EMBL/GenBank/DDBJ whole genome shotgun (WGS) entry which is preliminary data.</text>
</comment>
<proteinExistence type="predicted"/>
<dbReference type="AlphaFoldDB" id="A0AAD5TVG2"/>
<dbReference type="PANTHER" id="PTHR23235:SF120">
    <property type="entry name" value="KRUPPEL-LIKE FACTOR 15"/>
    <property type="match status" value="1"/>
</dbReference>
<organism evidence="6 7">
    <name type="scientific">Clydaea vesicula</name>
    <dbReference type="NCBI Taxonomy" id="447962"/>
    <lineage>
        <taxon>Eukaryota</taxon>
        <taxon>Fungi</taxon>
        <taxon>Fungi incertae sedis</taxon>
        <taxon>Chytridiomycota</taxon>
        <taxon>Chytridiomycota incertae sedis</taxon>
        <taxon>Chytridiomycetes</taxon>
        <taxon>Lobulomycetales</taxon>
        <taxon>Lobulomycetaceae</taxon>
        <taxon>Clydaea</taxon>
    </lineage>
</organism>
<dbReference type="SMART" id="SM00355">
    <property type="entry name" value="ZnF_C2H2"/>
    <property type="match status" value="2"/>
</dbReference>
<evidence type="ECO:0000256" key="1">
    <source>
        <dbReference type="ARBA" id="ARBA00022723"/>
    </source>
</evidence>
<dbReference type="Gene3D" id="3.30.160.60">
    <property type="entry name" value="Classic Zinc Finger"/>
    <property type="match status" value="2"/>
</dbReference>
<dbReference type="PROSITE" id="PS50157">
    <property type="entry name" value="ZINC_FINGER_C2H2_2"/>
    <property type="match status" value="2"/>
</dbReference>
<gene>
    <name evidence="6" type="ORF">HK099_002215</name>
</gene>
<evidence type="ECO:0000256" key="2">
    <source>
        <dbReference type="ARBA" id="ARBA00022771"/>
    </source>
</evidence>
<evidence type="ECO:0000313" key="6">
    <source>
        <dbReference type="EMBL" id="KAJ3201520.1"/>
    </source>
</evidence>
<dbReference type="InterPro" id="IPR036236">
    <property type="entry name" value="Znf_C2H2_sf"/>
</dbReference>
<name>A0AAD5TVG2_9FUNG</name>